<keyword evidence="2" id="KW-1185">Reference proteome</keyword>
<reference evidence="1 2" key="1">
    <citation type="submission" date="2012-10" db="EMBL/GenBank/DDBJ databases">
        <title>Complete genome sequence of Moumouvirus goulette.</title>
        <authorList>
            <person name="Fournous G."/>
            <person name="Bougalmi M."/>
            <person name="Colson P."/>
        </authorList>
    </citation>
    <scope>NUCLEOTIDE SEQUENCE [LARGE SCALE GENOMIC DNA]</scope>
</reference>
<dbReference type="Gene3D" id="1.25.40.20">
    <property type="entry name" value="Ankyrin repeat-containing domain"/>
    <property type="match status" value="1"/>
</dbReference>
<dbReference type="InterPro" id="IPR002110">
    <property type="entry name" value="Ankyrin_rpt"/>
</dbReference>
<evidence type="ECO:0000313" key="1">
    <source>
        <dbReference type="EMBL" id="AGF85749.1"/>
    </source>
</evidence>
<dbReference type="SUPFAM" id="SSF48403">
    <property type="entry name" value="Ankyrin repeat"/>
    <property type="match status" value="1"/>
</dbReference>
<dbReference type="Pfam" id="PF12796">
    <property type="entry name" value="Ank_2"/>
    <property type="match status" value="1"/>
</dbReference>
<name>M1PCM3_9VIRU</name>
<evidence type="ECO:0000313" key="2">
    <source>
        <dbReference type="Proteomes" id="UP000241071"/>
    </source>
</evidence>
<gene>
    <name evidence="1" type="ORF">glt_00946</name>
</gene>
<sequence>MIEHFVTREFLDDIFINNDTDKFYDIITKNNKYDLCNIFIWCTKYQNSNFDKILFNAIDDKLIIIDDYILENCIKISYYKLVEFIIEQKFDIEKYSKLFIWSCYYNNIEFVRLLLDHNVDVNYCNSISLLSIYYPQSIEILKLLLDHNLDVNYDNCILFVKVCESGSVEVLKLLLDNGLRLDYNNPNIETGIKNIIKKRKVEMINFLVNYGFDFYFLNNIVHDNKNDKEIINILQAQGINISKIYDLLF</sequence>
<dbReference type="EMBL" id="KC008572">
    <property type="protein sequence ID" value="AGF85749.1"/>
    <property type="molecule type" value="Genomic_DNA"/>
</dbReference>
<proteinExistence type="predicted"/>
<dbReference type="SMART" id="SM00248">
    <property type="entry name" value="ANK"/>
    <property type="match status" value="4"/>
</dbReference>
<organism evidence="1 2">
    <name type="scientific">Moumouvirus goulette</name>
    <dbReference type="NCBI Taxonomy" id="1247379"/>
    <lineage>
        <taxon>Viruses</taxon>
        <taxon>Varidnaviria</taxon>
        <taxon>Bamfordvirae</taxon>
        <taxon>Nucleocytoviricota</taxon>
        <taxon>Megaviricetes</taxon>
        <taxon>Imitervirales</taxon>
        <taxon>Mimiviridae</taxon>
        <taxon>Megamimivirinae</taxon>
        <taxon>Moumouvirus</taxon>
        <taxon>Moumouvirus goulettemassiliense</taxon>
    </lineage>
</organism>
<accession>M1PCM3</accession>
<dbReference type="InterPro" id="IPR036770">
    <property type="entry name" value="Ankyrin_rpt-contain_sf"/>
</dbReference>
<dbReference type="Proteomes" id="UP000241071">
    <property type="component" value="Segment"/>
</dbReference>
<protein>
    <submittedName>
        <fullName evidence="1">Repeat protein</fullName>
    </submittedName>
</protein>